<evidence type="ECO:0000256" key="1">
    <source>
        <dbReference type="SAM" id="MobiDB-lite"/>
    </source>
</evidence>
<organism evidence="2 3">
    <name type="scientific">Trichodelitschia bisporula</name>
    <dbReference type="NCBI Taxonomy" id="703511"/>
    <lineage>
        <taxon>Eukaryota</taxon>
        <taxon>Fungi</taxon>
        <taxon>Dikarya</taxon>
        <taxon>Ascomycota</taxon>
        <taxon>Pezizomycotina</taxon>
        <taxon>Dothideomycetes</taxon>
        <taxon>Dothideomycetes incertae sedis</taxon>
        <taxon>Phaeotrichales</taxon>
        <taxon>Phaeotrichaceae</taxon>
        <taxon>Trichodelitschia</taxon>
    </lineage>
</organism>
<dbReference type="AlphaFoldDB" id="A0A6G1HUK7"/>
<accession>A0A6G1HUK7</accession>
<evidence type="ECO:0000313" key="2">
    <source>
        <dbReference type="EMBL" id="KAF2399509.1"/>
    </source>
</evidence>
<keyword evidence="3" id="KW-1185">Reference proteome</keyword>
<gene>
    <name evidence="2" type="ORF">EJ06DRAFT_531042</name>
</gene>
<protein>
    <submittedName>
        <fullName evidence="2">Uncharacterized protein</fullName>
    </submittedName>
</protein>
<name>A0A6G1HUK7_9PEZI</name>
<feature type="region of interest" description="Disordered" evidence="1">
    <location>
        <begin position="1"/>
        <end position="20"/>
    </location>
</feature>
<proteinExistence type="predicted"/>
<dbReference type="EMBL" id="ML996697">
    <property type="protein sequence ID" value="KAF2399509.1"/>
    <property type="molecule type" value="Genomic_DNA"/>
</dbReference>
<sequence>MPHTHTHTPHRQHHPLSPTPIPIERWLGTCALAGTVAWCLGLPHPSSPSSTPSTSKKRPCQPPPFINPPSLTFLAPVLLF</sequence>
<feature type="region of interest" description="Disordered" evidence="1">
    <location>
        <begin position="45"/>
        <end position="67"/>
    </location>
</feature>
<evidence type="ECO:0000313" key="3">
    <source>
        <dbReference type="Proteomes" id="UP000799640"/>
    </source>
</evidence>
<feature type="compositionally biased region" description="Basic residues" evidence="1">
    <location>
        <begin position="1"/>
        <end position="14"/>
    </location>
</feature>
<dbReference type="Proteomes" id="UP000799640">
    <property type="component" value="Unassembled WGS sequence"/>
</dbReference>
<reference evidence="2" key="1">
    <citation type="journal article" date="2020" name="Stud. Mycol.">
        <title>101 Dothideomycetes genomes: a test case for predicting lifestyles and emergence of pathogens.</title>
        <authorList>
            <person name="Haridas S."/>
            <person name="Albert R."/>
            <person name="Binder M."/>
            <person name="Bloem J."/>
            <person name="Labutti K."/>
            <person name="Salamov A."/>
            <person name="Andreopoulos B."/>
            <person name="Baker S."/>
            <person name="Barry K."/>
            <person name="Bills G."/>
            <person name="Bluhm B."/>
            <person name="Cannon C."/>
            <person name="Castanera R."/>
            <person name="Culley D."/>
            <person name="Daum C."/>
            <person name="Ezra D."/>
            <person name="Gonzalez J."/>
            <person name="Henrissat B."/>
            <person name="Kuo A."/>
            <person name="Liang C."/>
            <person name="Lipzen A."/>
            <person name="Lutzoni F."/>
            <person name="Magnuson J."/>
            <person name="Mondo S."/>
            <person name="Nolan M."/>
            <person name="Ohm R."/>
            <person name="Pangilinan J."/>
            <person name="Park H.-J."/>
            <person name="Ramirez L."/>
            <person name="Alfaro M."/>
            <person name="Sun H."/>
            <person name="Tritt A."/>
            <person name="Yoshinaga Y."/>
            <person name="Zwiers L.-H."/>
            <person name="Turgeon B."/>
            <person name="Goodwin S."/>
            <person name="Spatafora J."/>
            <person name="Crous P."/>
            <person name="Grigoriev I."/>
        </authorList>
    </citation>
    <scope>NUCLEOTIDE SEQUENCE</scope>
    <source>
        <strain evidence="2">CBS 262.69</strain>
    </source>
</reference>